<evidence type="ECO:0000259" key="5">
    <source>
        <dbReference type="Pfam" id="PF04545"/>
    </source>
</evidence>
<dbReference type="Pfam" id="PF04545">
    <property type="entry name" value="Sigma70_r4"/>
    <property type="match status" value="1"/>
</dbReference>
<dbReference type="AlphaFoldDB" id="A0AB94IMJ0"/>
<dbReference type="GO" id="GO:0016987">
    <property type="term" value="F:sigma factor activity"/>
    <property type="evidence" value="ECO:0007669"/>
    <property type="project" value="UniProtKB-KW"/>
</dbReference>
<keyword evidence="2" id="KW-0731">Sigma factor</keyword>
<dbReference type="EMBL" id="ALAN01000073">
    <property type="protein sequence ID" value="ETI68277.1"/>
    <property type="molecule type" value="Genomic_DNA"/>
</dbReference>
<keyword evidence="1" id="KW-0805">Transcription regulation</keyword>
<dbReference type="SUPFAM" id="SSF88659">
    <property type="entry name" value="Sigma3 and sigma4 domains of RNA polymerase sigma factors"/>
    <property type="match status" value="1"/>
</dbReference>
<dbReference type="GO" id="GO:0006352">
    <property type="term" value="P:DNA-templated transcription initiation"/>
    <property type="evidence" value="ECO:0007669"/>
    <property type="project" value="InterPro"/>
</dbReference>
<comment type="caution">
    <text evidence="6">The sequence shown here is derived from an EMBL/GenBank/DDBJ whole genome shotgun (WGS) entry which is preliminary data.</text>
</comment>
<dbReference type="PANTHER" id="PTHR30385:SF4">
    <property type="entry name" value="RNA POLYMERASE SIGMA-E FACTOR"/>
    <property type="match status" value="1"/>
</dbReference>
<dbReference type="Proteomes" id="UP000018877">
    <property type="component" value="Unassembled WGS sequence"/>
</dbReference>
<gene>
    <name evidence="6" type="ORF">BAVI_13484</name>
</gene>
<evidence type="ECO:0000313" key="7">
    <source>
        <dbReference type="Proteomes" id="UP000018877"/>
    </source>
</evidence>
<accession>A0AB94IMJ0</accession>
<evidence type="ECO:0000256" key="4">
    <source>
        <dbReference type="ARBA" id="ARBA00023163"/>
    </source>
</evidence>
<sequence length="118" mass="14102">MRKNLEARSPKRRGWQYWRVTSLDAPLYNVQGFTLWDVIGEEDKRYHLIETRLDLSQAWSQLNEMEKWILYLIFVEGESQRTTAHRLAISQITVSQTMRYALEKLKQALFEPLSSYYA</sequence>
<dbReference type="CDD" id="cd06171">
    <property type="entry name" value="Sigma70_r4"/>
    <property type="match status" value="1"/>
</dbReference>
<keyword evidence="7" id="KW-1185">Reference proteome</keyword>
<keyword evidence="4" id="KW-0804">Transcription</keyword>
<evidence type="ECO:0000256" key="1">
    <source>
        <dbReference type="ARBA" id="ARBA00023015"/>
    </source>
</evidence>
<evidence type="ECO:0000256" key="2">
    <source>
        <dbReference type="ARBA" id="ARBA00023082"/>
    </source>
</evidence>
<keyword evidence="3" id="KW-0238">DNA-binding</keyword>
<name>A0AB94IMJ0_9BACI</name>
<dbReference type="InterPro" id="IPR007630">
    <property type="entry name" value="RNA_pol_sigma70_r4"/>
</dbReference>
<dbReference type="RefSeq" id="WP_024028880.1">
    <property type="nucleotide sequence ID" value="NZ_ALAN01000073.1"/>
</dbReference>
<proteinExistence type="predicted"/>
<feature type="domain" description="RNA polymerase sigma-70 region 4" evidence="5">
    <location>
        <begin position="60"/>
        <end position="107"/>
    </location>
</feature>
<dbReference type="InterPro" id="IPR036388">
    <property type="entry name" value="WH-like_DNA-bd_sf"/>
</dbReference>
<protein>
    <submittedName>
        <fullName evidence="6">FliA/WhiG subfamily RNA polymerase sigma-28 factor</fullName>
    </submittedName>
</protein>
<dbReference type="GO" id="GO:0003677">
    <property type="term" value="F:DNA binding"/>
    <property type="evidence" value="ECO:0007669"/>
    <property type="project" value="UniProtKB-KW"/>
</dbReference>
<reference evidence="6 7" key="1">
    <citation type="journal article" date="2014" name="Environ. Microbiol.">
        <title>The nitrate-ammonifying and nosZ-carrying bacterium Bacillus vireti is a potent source and sink for nitric and nitrous oxide under high nitrate conditions.</title>
        <authorList>
            <person name="Mania D."/>
            <person name="Heylen K."/>
            <person name="van Spanning R.J."/>
            <person name="Frostegard A."/>
        </authorList>
    </citation>
    <scope>NUCLEOTIDE SEQUENCE [LARGE SCALE GENOMIC DNA]</scope>
    <source>
        <strain evidence="6 7">LMG 21834</strain>
    </source>
</reference>
<evidence type="ECO:0000256" key="3">
    <source>
        <dbReference type="ARBA" id="ARBA00023125"/>
    </source>
</evidence>
<organism evidence="6 7">
    <name type="scientific">Neobacillus vireti LMG 21834</name>
    <dbReference type="NCBI Taxonomy" id="1131730"/>
    <lineage>
        <taxon>Bacteria</taxon>
        <taxon>Bacillati</taxon>
        <taxon>Bacillota</taxon>
        <taxon>Bacilli</taxon>
        <taxon>Bacillales</taxon>
        <taxon>Bacillaceae</taxon>
        <taxon>Neobacillus</taxon>
    </lineage>
</organism>
<evidence type="ECO:0000313" key="6">
    <source>
        <dbReference type="EMBL" id="ETI68277.1"/>
    </source>
</evidence>
<dbReference type="InterPro" id="IPR013324">
    <property type="entry name" value="RNA_pol_sigma_r3/r4-like"/>
</dbReference>
<dbReference type="PANTHER" id="PTHR30385">
    <property type="entry name" value="SIGMA FACTOR F FLAGELLAR"/>
    <property type="match status" value="1"/>
</dbReference>
<dbReference type="Gene3D" id="1.10.10.10">
    <property type="entry name" value="Winged helix-like DNA-binding domain superfamily/Winged helix DNA-binding domain"/>
    <property type="match status" value="1"/>
</dbReference>